<protein>
    <recommendedName>
        <fullName evidence="1">GmrSD restriction endonucleases N-terminal domain-containing protein</fullName>
    </recommendedName>
</protein>
<sequence length="597" mass="66136">MGFSTPSYDLSDLFARIDRGDIQLPDFQRAYSWDEDRIRSLIVTVLRGYPLGAFLALDTRNETMRFRPRVLAGAPDTGVNPGLLLLDGQQRLTSLYHCFRGEGCVDTTDFRSKKVSRKFYVDLRKATSEDIMPDEAVFAVNRHGELRSHFAPEIEGSLSDRDAAINACCIPVSALLSEEGTSMLFELAAANNGTNRDVVAAFNNRILRPLSGYAVPMIRLSRETARAGIGSIFAQVNSAGLQMDVFDLLTAVFASEDPDFHLAEEWADVEKQLRSFPALDGIGRNEFLSAVSLLVSGKKGNAGGQREDILQLSLADYRAASETLVSTFREVAEFLAERCILSLEQVPYSEQIVPLAVILARLAESSGVLASQDARDRLNQWFWSGVFGELYGSSAVKLRAARDVDEVTAWVAGETDAIPKTVRDATFRESRLLSVGEHDGVWHGLYALLMARGAKDWRTGQPFNRRTFEELKPGFFPIFPLSWCQRHGVSPVLANSVLNRTPMGKRTEVVLDGHSPERYLPRVQSKSIMEDAEFDAVLGSHDLQPSLLTSTTAHQFFADRRERFVGIVEYALNKSVVRDVDEANLSGGEEGPQAFAH</sequence>
<dbReference type="EMBL" id="CP010827">
    <property type="protein sequence ID" value="AJI78773.1"/>
    <property type="molecule type" value="Genomic_DNA"/>
</dbReference>
<dbReference type="HOGENOM" id="CLU_021082_0_0_11"/>
<organism evidence="2 3">
    <name type="scientific">Corynebacterium singulare</name>
    <dbReference type="NCBI Taxonomy" id="161899"/>
    <lineage>
        <taxon>Bacteria</taxon>
        <taxon>Bacillati</taxon>
        <taxon>Actinomycetota</taxon>
        <taxon>Actinomycetes</taxon>
        <taxon>Mycobacteriales</taxon>
        <taxon>Corynebacteriaceae</taxon>
        <taxon>Corynebacterium</taxon>
    </lineage>
</organism>
<dbReference type="InterPro" id="IPR004919">
    <property type="entry name" value="GmrSD_N"/>
</dbReference>
<dbReference type="Pfam" id="PF03235">
    <property type="entry name" value="GmrSD_N"/>
    <property type="match status" value="1"/>
</dbReference>
<name>A0A0B6EVA8_9CORY</name>
<reference evidence="2 3" key="1">
    <citation type="journal article" date="2015" name="Genome Announc.">
        <title>Complete Genome Sequence and Annotation of Corynebacterium singulare DSM 44357, Isolated from a Human Semen Specimen.</title>
        <authorList>
            <person name="Merten M."/>
            <person name="Brinkrolf K."/>
            <person name="Albersmeier A."/>
            <person name="Kutter Y."/>
            <person name="Ruckert C."/>
            <person name="Tauch A."/>
        </authorList>
    </citation>
    <scope>NUCLEOTIDE SEQUENCE [LARGE SCALE GENOMIC DNA]</scope>
    <source>
        <strain evidence="2">IBS B52218</strain>
    </source>
</reference>
<dbReference type="KEGG" id="csx:CSING_06190"/>
<dbReference type="STRING" id="161899.CSING_06190"/>
<dbReference type="Proteomes" id="UP000031890">
    <property type="component" value="Chromosome"/>
</dbReference>
<dbReference type="RefSeq" id="WP_042530601.1">
    <property type="nucleotide sequence ID" value="NZ_CP010827.1"/>
</dbReference>
<dbReference type="PANTHER" id="PTHR37292">
    <property type="entry name" value="VNG6097C"/>
    <property type="match status" value="1"/>
</dbReference>
<proteinExistence type="predicted"/>
<accession>A0A0B6EVA8</accession>
<dbReference type="OrthoDB" id="9787127at2"/>
<feature type="domain" description="GmrSD restriction endonucleases N-terminal" evidence="1">
    <location>
        <begin position="10"/>
        <end position="253"/>
    </location>
</feature>
<evidence type="ECO:0000313" key="3">
    <source>
        <dbReference type="Proteomes" id="UP000031890"/>
    </source>
</evidence>
<evidence type="ECO:0000313" key="2">
    <source>
        <dbReference type="EMBL" id="AJI78773.1"/>
    </source>
</evidence>
<dbReference type="AlphaFoldDB" id="A0A0B6EVA8"/>
<dbReference type="PANTHER" id="PTHR37292:SF2">
    <property type="entry name" value="DUF262 DOMAIN-CONTAINING PROTEIN"/>
    <property type="match status" value="1"/>
</dbReference>
<evidence type="ECO:0000259" key="1">
    <source>
        <dbReference type="Pfam" id="PF03235"/>
    </source>
</evidence>
<gene>
    <name evidence="2" type="ORF">CSING_06190</name>
</gene>